<dbReference type="Gene3D" id="2.160.20.10">
    <property type="entry name" value="Single-stranded right-handed beta-helix, Pectin lyase-like"/>
    <property type="match status" value="1"/>
</dbReference>
<accession>A0A0F9B9Y0</accession>
<proteinExistence type="predicted"/>
<reference evidence="2" key="1">
    <citation type="journal article" date="2015" name="Nature">
        <title>Complex archaea that bridge the gap between prokaryotes and eukaryotes.</title>
        <authorList>
            <person name="Spang A."/>
            <person name="Saw J.H."/>
            <person name="Jorgensen S.L."/>
            <person name="Zaremba-Niedzwiedzka K."/>
            <person name="Martijn J."/>
            <person name="Lind A.E."/>
            <person name="van Eijk R."/>
            <person name="Schleper C."/>
            <person name="Guy L."/>
            <person name="Ettema T.J."/>
        </authorList>
    </citation>
    <scope>NUCLEOTIDE SEQUENCE</scope>
</reference>
<protein>
    <recommendedName>
        <fullName evidence="1">Right handed beta helix domain-containing protein</fullName>
    </recommendedName>
</protein>
<dbReference type="EMBL" id="LAZR01038864">
    <property type="protein sequence ID" value="KKL18455.1"/>
    <property type="molecule type" value="Genomic_DNA"/>
</dbReference>
<evidence type="ECO:0000313" key="2">
    <source>
        <dbReference type="EMBL" id="KKL18455.1"/>
    </source>
</evidence>
<feature type="non-terminal residue" evidence="2">
    <location>
        <position position="1"/>
    </location>
</feature>
<comment type="caution">
    <text evidence="2">The sequence shown here is derived from an EMBL/GenBank/DDBJ whole genome shotgun (WGS) entry which is preliminary data.</text>
</comment>
<dbReference type="InterPro" id="IPR006626">
    <property type="entry name" value="PbH1"/>
</dbReference>
<dbReference type="AlphaFoldDB" id="A0A0F9B9Y0"/>
<organism evidence="2">
    <name type="scientific">marine sediment metagenome</name>
    <dbReference type="NCBI Taxonomy" id="412755"/>
    <lineage>
        <taxon>unclassified sequences</taxon>
        <taxon>metagenomes</taxon>
        <taxon>ecological metagenomes</taxon>
    </lineage>
</organism>
<feature type="domain" description="Right handed beta helix" evidence="1">
    <location>
        <begin position="389"/>
        <end position="504"/>
    </location>
</feature>
<name>A0A0F9B9Y0_9ZZZZ</name>
<dbReference type="SMART" id="SM00710">
    <property type="entry name" value="PbH1"/>
    <property type="match status" value="6"/>
</dbReference>
<dbReference type="InterPro" id="IPR039448">
    <property type="entry name" value="Beta_helix"/>
</dbReference>
<dbReference type="Pfam" id="PF13229">
    <property type="entry name" value="Beta_helix"/>
    <property type="match status" value="1"/>
</dbReference>
<dbReference type="SUPFAM" id="SSF51126">
    <property type="entry name" value="Pectin lyase-like"/>
    <property type="match status" value="1"/>
</dbReference>
<dbReference type="InterPro" id="IPR011050">
    <property type="entry name" value="Pectin_lyase_fold/virulence"/>
</dbReference>
<gene>
    <name evidence="2" type="ORF">LCGC14_2475350</name>
</gene>
<sequence length="508" mass="53912">LAMGANNITNVGIITITTEIQHEGDSNNSIAFGTDTQTFEVGGSTKIDISTSGFRLGAANARVTGIINNDSLGTSDTVLCTQGNVKAYADAKVSNAVYDGDNWNNVTTIAPSKDSVRDVFEPLVAGVVYAGTWDPTSPDGLYPNNLESGTNGATATNEVFTSAGKDFGAAGVAVGDILLIEEDTEEGYHIITAVGTTTVTCAGSVWTATSSLIYQIFDGSDMTGGEFWITSQDGECYNQFYEFGDWVIYNFTTNAWDHIRTAGGDNIINVPPGNDIQVAIDEIESVGSGIIFLQPGTHNLSATLTVNNVNVNILIKGAGESTIIDCNGDRTTFDITNAKSCVLKDFKIDVTSIVSIQKEIFNIIEASDNRVLIEGIVITGDGTNGLGFYVESDEVIIRNCYMSNINGGVHIDGGLYQIIDGNIIHDCSGNGIYSTGGSHSIFINNTVYNMVGYGLSFRSGSYLEISTNITYNATNFSGIKIDTITDSVINDNISYNNSSEAGLNIVNA</sequence>
<evidence type="ECO:0000259" key="1">
    <source>
        <dbReference type="Pfam" id="PF13229"/>
    </source>
</evidence>
<feature type="non-terminal residue" evidence="2">
    <location>
        <position position="508"/>
    </location>
</feature>
<dbReference type="InterPro" id="IPR012334">
    <property type="entry name" value="Pectin_lyas_fold"/>
</dbReference>